<dbReference type="AlphaFoldDB" id="A0A0D0AWH2"/>
<evidence type="ECO:0000256" key="4">
    <source>
        <dbReference type="ARBA" id="ARBA00023136"/>
    </source>
</evidence>
<reference evidence="8" key="2">
    <citation type="submission" date="2015-01" db="EMBL/GenBank/DDBJ databases">
        <title>Evolutionary Origins and Diversification of the Mycorrhizal Mutualists.</title>
        <authorList>
            <consortium name="DOE Joint Genome Institute"/>
            <consortium name="Mycorrhizal Genomics Consortium"/>
            <person name="Kohler A."/>
            <person name="Kuo A."/>
            <person name="Nagy L.G."/>
            <person name="Floudas D."/>
            <person name="Copeland A."/>
            <person name="Barry K.W."/>
            <person name="Cichocki N."/>
            <person name="Veneault-Fourrey C."/>
            <person name="LaButti K."/>
            <person name="Lindquist E.A."/>
            <person name="Lipzen A."/>
            <person name="Lundell T."/>
            <person name="Morin E."/>
            <person name="Murat C."/>
            <person name="Riley R."/>
            <person name="Ohm R."/>
            <person name="Sun H."/>
            <person name="Tunlid A."/>
            <person name="Henrissat B."/>
            <person name="Grigoriev I.V."/>
            <person name="Hibbett D.S."/>
            <person name="Martin F."/>
        </authorList>
    </citation>
    <scope>NUCLEOTIDE SEQUENCE [LARGE SCALE GENOMIC DNA]</scope>
    <source>
        <strain evidence="8">UH-Slu-Lm8-n1</strain>
    </source>
</reference>
<dbReference type="FunFam" id="1.20.1250.20:FF:000011">
    <property type="entry name" value="MFS multidrug transporter, putative"/>
    <property type="match status" value="1"/>
</dbReference>
<evidence type="ECO:0000256" key="3">
    <source>
        <dbReference type="ARBA" id="ARBA00022989"/>
    </source>
</evidence>
<dbReference type="SUPFAM" id="SSF103473">
    <property type="entry name" value="MFS general substrate transporter"/>
    <property type="match status" value="1"/>
</dbReference>
<dbReference type="HOGENOM" id="CLU_008455_1_3_1"/>
<evidence type="ECO:0000256" key="2">
    <source>
        <dbReference type="ARBA" id="ARBA00022692"/>
    </source>
</evidence>
<dbReference type="InterPro" id="IPR020846">
    <property type="entry name" value="MFS_dom"/>
</dbReference>
<dbReference type="STRING" id="930992.A0A0D0AWH2"/>
<keyword evidence="8" id="KW-1185">Reference proteome</keyword>
<feature type="transmembrane region" description="Helical" evidence="5">
    <location>
        <begin position="264"/>
        <end position="284"/>
    </location>
</feature>
<keyword evidence="3 5" id="KW-1133">Transmembrane helix</keyword>
<evidence type="ECO:0000256" key="1">
    <source>
        <dbReference type="ARBA" id="ARBA00004141"/>
    </source>
</evidence>
<feature type="transmembrane region" description="Helical" evidence="5">
    <location>
        <begin position="144"/>
        <end position="164"/>
    </location>
</feature>
<accession>A0A0D0AWH2</accession>
<dbReference type="InterPro" id="IPR036259">
    <property type="entry name" value="MFS_trans_sf"/>
</dbReference>
<dbReference type="FunCoup" id="A0A0D0AWH2">
    <property type="interactions" value="8"/>
</dbReference>
<dbReference type="PROSITE" id="PS50850">
    <property type="entry name" value="MFS"/>
    <property type="match status" value="1"/>
</dbReference>
<dbReference type="PANTHER" id="PTHR23502">
    <property type="entry name" value="MAJOR FACILITATOR SUPERFAMILY"/>
    <property type="match status" value="1"/>
</dbReference>
<comment type="subcellular location">
    <subcellularLocation>
        <location evidence="1">Membrane</location>
        <topology evidence="1">Multi-pass membrane protein</topology>
    </subcellularLocation>
</comment>
<feature type="transmembrane region" description="Helical" evidence="5">
    <location>
        <begin position="481"/>
        <end position="500"/>
    </location>
</feature>
<feature type="transmembrane region" description="Helical" evidence="5">
    <location>
        <begin position="107"/>
        <end position="124"/>
    </location>
</feature>
<dbReference type="PANTHER" id="PTHR23502:SF60">
    <property type="entry name" value="MAJOR FACILITATOR SUPERFAMILY (MFS) PROFILE DOMAIN-CONTAINING PROTEIN-RELATED"/>
    <property type="match status" value="1"/>
</dbReference>
<reference evidence="7 8" key="1">
    <citation type="submission" date="2014-04" db="EMBL/GenBank/DDBJ databases">
        <authorList>
            <consortium name="DOE Joint Genome Institute"/>
            <person name="Kuo A."/>
            <person name="Ruytinx J."/>
            <person name="Rineau F."/>
            <person name="Colpaert J."/>
            <person name="Kohler A."/>
            <person name="Nagy L.G."/>
            <person name="Floudas D."/>
            <person name="Copeland A."/>
            <person name="Barry K.W."/>
            <person name="Cichocki N."/>
            <person name="Veneault-Fourrey C."/>
            <person name="LaButti K."/>
            <person name="Lindquist E.A."/>
            <person name="Lipzen A."/>
            <person name="Lundell T."/>
            <person name="Morin E."/>
            <person name="Murat C."/>
            <person name="Sun H."/>
            <person name="Tunlid A."/>
            <person name="Henrissat B."/>
            <person name="Grigoriev I.V."/>
            <person name="Hibbett D.S."/>
            <person name="Martin F."/>
            <person name="Nordberg H.P."/>
            <person name="Cantor M.N."/>
            <person name="Hua S.X."/>
        </authorList>
    </citation>
    <scope>NUCLEOTIDE SEQUENCE [LARGE SCALE GENOMIC DNA]</scope>
    <source>
        <strain evidence="7 8">UH-Slu-Lm8-n1</strain>
    </source>
</reference>
<keyword evidence="2 5" id="KW-0812">Transmembrane</keyword>
<feature type="transmembrane region" description="Helical" evidence="5">
    <location>
        <begin position="201"/>
        <end position="222"/>
    </location>
</feature>
<feature type="transmembrane region" description="Helical" evidence="5">
    <location>
        <begin position="380"/>
        <end position="401"/>
    </location>
</feature>
<dbReference type="OrthoDB" id="6770063at2759"/>
<dbReference type="InParanoid" id="A0A0D0AWH2"/>
<dbReference type="GO" id="GO:0016020">
    <property type="term" value="C:membrane"/>
    <property type="evidence" value="ECO:0007669"/>
    <property type="project" value="UniProtKB-SubCell"/>
</dbReference>
<feature type="transmembrane region" description="Helical" evidence="5">
    <location>
        <begin position="520"/>
        <end position="540"/>
    </location>
</feature>
<dbReference type="GO" id="GO:0022857">
    <property type="term" value="F:transmembrane transporter activity"/>
    <property type="evidence" value="ECO:0007669"/>
    <property type="project" value="InterPro"/>
</dbReference>
<feature type="transmembrane region" description="Helical" evidence="5">
    <location>
        <begin position="449"/>
        <end position="469"/>
    </location>
</feature>
<feature type="transmembrane region" description="Helical" evidence="5">
    <location>
        <begin position="176"/>
        <end position="195"/>
    </location>
</feature>
<dbReference type="Proteomes" id="UP000054485">
    <property type="component" value="Unassembled WGS sequence"/>
</dbReference>
<dbReference type="EMBL" id="KN835245">
    <property type="protein sequence ID" value="KIK42209.1"/>
    <property type="molecule type" value="Genomic_DNA"/>
</dbReference>
<keyword evidence="4 5" id="KW-0472">Membrane</keyword>
<feature type="transmembrane region" description="Helical" evidence="5">
    <location>
        <begin position="422"/>
        <end position="443"/>
    </location>
</feature>
<feature type="transmembrane region" description="Helical" evidence="5">
    <location>
        <begin position="234"/>
        <end position="258"/>
    </location>
</feature>
<evidence type="ECO:0000313" key="8">
    <source>
        <dbReference type="Proteomes" id="UP000054485"/>
    </source>
</evidence>
<feature type="transmembrane region" description="Helical" evidence="5">
    <location>
        <begin position="353"/>
        <end position="374"/>
    </location>
</feature>
<dbReference type="InterPro" id="IPR011701">
    <property type="entry name" value="MFS"/>
</dbReference>
<name>A0A0D0AWH2_9AGAM</name>
<evidence type="ECO:0000259" key="6">
    <source>
        <dbReference type="PROSITE" id="PS50850"/>
    </source>
</evidence>
<feature type="domain" description="Major facilitator superfamily (MFS) profile" evidence="6">
    <location>
        <begin position="109"/>
        <end position="543"/>
    </location>
</feature>
<dbReference type="CDD" id="cd17323">
    <property type="entry name" value="MFS_Tpo1_MDR_like"/>
    <property type="match status" value="1"/>
</dbReference>
<sequence length="552" mass="60114">MPDRRQGILHSVSSTLTLRGDHAPNSVHQIVTDSGRHGILQSVSSTLTLQGGRTLNSAHQIPEQNQSQKPHNSELLAATDGKDILIIDWDGPDDPQNPRNWSYRRKWATALIISAFSFISPVSSSMVAPAIDQVASAFRINNDVVLALTTSIFVLAFAMGPLFLGPLSEIYGRSRVLQLSNLWYLAWNIGCGFAQSESQLLAFRFLAGIGGSAVLSIGGGFVGDCWVPEERGQVVAIVALAPLLGPVVGPITGAWIAQFSTWRWVFWSTSIVDVVIHVVGFFILQETYEPILLERKAERIRKSMDAENGPQRTVCTVFSQDRSWQTIMAKSLSRPFALFAHEPIIQLLGIYMAYLYGLLYLFLTTIPSIFLGVYQQSTGIAGLHYIALGIGLVGACQLNATTTDKIYVHLKSKNGGVGKPEFRLPAMVPGSLLLPIGCLIVGWTSEAHVHWIAPDIGMALVGAGIIVSFQCIQTYILECFSLYAASAIAAVAFLRSLAGFGFPLFAPAMYNTLGFGKGDTILAVAAIVLGCPAPWIFWYYGERIRNSSRHAR</sequence>
<evidence type="ECO:0000256" key="5">
    <source>
        <dbReference type="SAM" id="Phobius"/>
    </source>
</evidence>
<proteinExistence type="predicted"/>
<organism evidence="7 8">
    <name type="scientific">Suillus luteus UH-Slu-Lm8-n1</name>
    <dbReference type="NCBI Taxonomy" id="930992"/>
    <lineage>
        <taxon>Eukaryota</taxon>
        <taxon>Fungi</taxon>
        <taxon>Dikarya</taxon>
        <taxon>Basidiomycota</taxon>
        <taxon>Agaricomycotina</taxon>
        <taxon>Agaricomycetes</taxon>
        <taxon>Agaricomycetidae</taxon>
        <taxon>Boletales</taxon>
        <taxon>Suillineae</taxon>
        <taxon>Suillaceae</taxon>
        <taxon>Suillus</taxon>
    </lineage>
</organism>
<gene>
    <name evidence="7" type="ORF">CY34DRAFT_83936</name>
</gene>
<dbReference type="Gene3D" id="1.20.1250.20">
    <property type="entry name" value="MFS general substrate transporter like domains"/>
    <property type="match status" value="1"/>
</dbReference>
<dbReference type="Pfam" id="PF07690">
    <property type="entry name" value="MFS_1"/>
    <property type="match status" value="1"/>
</dbReference>
<evidence type="ECO:0000313" key="7">
    <source>
        <dbReference type="EMBL" id="KIK42209.1"/>
    </source>
</evidence>
<protein>
    <recommendedName>
        <fullName evidence="6">Major facilitator superfamily (MFS) profile domain-containing protein</fullName>
    </recommendedName>
</protein>